<feature type="transmembrane region" description="Helical" evidence="1">
    <location>
        <begin position="61"/>
        <end position="79"/>
    </location>
</feature>
<reference evidence="3" key="1">
    <citation type="submission" date="2011-11" db="EMBL/GenBank/DDBJ databases">
        <title>Complete sequence of Paenibacillus terrae HPL-003.</title>
        <authorList>
            <person name="Shin S.H."/>
            <person name="Kim S."/>
            <person name="Kim J.Y."/>
        </authorList>
    </citation>
    <scope>NUCLEOTIDE SEQUENCE [LARGE SCALE GENOMIC DNA]</scope>
    <source>
        <strain evidence="3">HPL-003</strain>
    </source>
</reference>
<protein>
    <submittedName>
        <fullName evidence="2">YmcC</fullName>
    </submittedName>
</protein>
<feature type="transmembrane region" description="Helical" evidence="1">
    <location>
        <begin position="152"/>
        <end position="172"/>
    </location>
</feature>
<name>G7VVY5_PAETH</name>
<feature type="transmembrane region" description="Helical" evidence="1">
    <location>
        <begin position="6"/>
        <end position="27"/>
    </location>
</feature>
<evidence type="ECO:0000256" key="1">
    <source>
        <dbReference type="SAM" id="Phobius"/>
    </source>
</evidence>
<dbReference type="AlphaFoldDB" id="G7VVY5"/>
<proteinExistence type="predicted"/>
<accession>G7VVY5</accession>
<feature type="transmembrane region" description="Helical" evidence="1">
    <location>
        <begin position="34"/>
        <end position="55"/>
    </location>
</feature>
<sequence>MILTLIIACEIGFWLFVIAGLIARYIFKRRKIGASLLACIPLIDLILIVVTVMGLKGGEPASFFHGLAAVYVGVTIAFGHRMIQWADRQFAYRFSTGSKPVSEKKYGKLHAKEERGGWYRHLAAWGIGCVLLILMIWLVGNPLQTKELRNIINWWLLVLGIDFILSFSYTLWPKKQPVNRN</sequence>
<keyword evidence="1" id="KW-0812">Transmembrane</keyword>
<dbReference type="eggNOG" id="ENOG502ZBQP">
    <property type="taxonomic scope" value="Bacteria"/>
</dbReference>
<feature type="transmembrane region" description="Helical" evidence="1">
    <location>
        <begin position="122"/>
        <end position="140"/>
    </location>
</feature>
<evidence type="ECO:0000313" key="3">
    <source>
        <dbReference type="Proteomes" id="UP000005876"/>
    </source>
</evidence>
<evidence type="ECO:0000313" key="2">
    <source>
        <dbReference type="EMBL" id="AET58337.1"/>
    </source>
</evidence>
<dbReference type="EMBL" id="CP003107">
    <property type="protein sequence ID" value="AET58337.1"/>
    <property type="molecule type" value="Genomic_DNA"/>
</dbReference>
<dbReference type="RefSeq" id="WP_014279077.1">
    <property type="nucleotide sequence ID" value="NC_016641.1"/>
</dbReference>
<dbReference type="HOGENOM" id="CLU_117532_0_0_9"/>
<reference evidence="2 3" key="3">
    <citation type="journal article" date="2012" name="J. Bacteriol.">
        <title>Genome Sequence of Paenibacillus terrae HPL-003, a Xylanase-Producing Bacterium Isolated from Soil Found in Forest Residue.</title>
        <authorList>
            <person name="Shin S.H."/>
            <person name="Kim S."/>
            <person name="Kim J.Y."/>
            <person name="Song H.Y."/>
            <person name="Cho S.J."/>
            <person name="Kim D.R."/>
            <person name="Lee K.I."/>
            <person name="Lim H.K."/>
            <person name="Park N.J."/>
            <person name="Hwang I.T."/>
            <person name="Yang K.S."/>
        </authorList>
    </citation>
    <scope>NUCLEOTIDE SEQUENCE [LARGE SCALE GENOMIC DNA]</scope>
    <source>
        <strain evidence="2 3">HPL-003</strain>
    </source>
</reference>
<reference key="2">
    <citation type="submission" date="2011-11" db="EMBL/GenBank/DDBJ databases">
        <authorList>
            <person name="Shin S.H."/>
            <person name="Kim S."/>
            <person name="Kim J.Y."/>
        </authorList>
    </citation>
    <scope>NUCLEOTIDE SEQUENCE</scope>
    <source>
        <strain>HPL-003</strain>
    </source>
</reference>
<dbReference type="Proteomes" id="UP000005876">
    <property type="component" value="Chromosome"/>
</dbReference>
<keyword evidence="1" id="KW-0472">Membrane</keyword>
<gene>
    <name evidence="2" type="ordered locus">HPL003_07870</name>
</gene>
<keyword evidence="1" id="KW-1133">Transmembrane helix</keyword>
<dbReference type="OrthoDB" id="2082317at2"/>
<dbReference type="STRING" id="985665.HPL003_07870"/>
<organism evidence="2 3">
    <name type="scientific">Paenibacillus terrae (strain HPL-003)</name>
    <dbReference type="NCBI Taxonomy" id="985665"/>
    <lineage>
        <taxon>Bacteria</taxon>
        <taxon>Bacillati</taxon>
        <taxon>Bacillota</taxon>
        <taxon>Bacilli</taxon>
        <taxon>Bacillales</taxon>
        <taxon>Paenibacillaceae</taxon>
        <taxon>Paenibacillus</taxon>
    </lineage>
</organism>
<dbReference type="KEGG" id="pta:HPL003_07870"/>